<keyword evidence="3" id="KW-1185">Reference proteome</keyword>
<proteinExistence type="predicted"/>
<dbReference type="Proteomes" id="UP001206925">
    <property type="component" value="Unassembled WGS sequence"/>
</dbReference>
<name>A0AAD5GHN9_AMBAR</name>
<gene>
    <name evidence="2" type="ORF">M8C21_031327</name>
</gene>
<protein>
    <submittedName>
        <fullName evidence="2">Uncharacterized protein</fullName>
    </submittedName>
</protein>
<reference evidence="2" key="1">
    <citation type="submission" date="2022-06" db="EMBL/GenBank/DDBJ databases">
        <title>Uncovering the hologenomic basis of an extraordinary plant invasion.</title>
        <authorList>
            <person name="Bieker V.C."/>
            <person name="Martin M.D."/>
            <person name="Gilbert T."/>
            <person name="Hodgins K."/>
            <person name="Battlay P."/>
            <person name="Petersen B."/>
            <person name="Wilson J."/>
        </authorList>
    </citation>
    <scope>NUCLEOTIDE SEQUENCE</scope>
    <source>
        <strain evidence="2">AA19_3_7</strain>
        <tissue evidence="2">Leaf</tissue>
    </source>
</reference>
<feature type="region of interest" description="Disordered" evidence="1">
    <location>
        <begin position="36"/>
        <end position="79"/>
    </location>
</feature>
<organism evidence="2 3">
    <name type="scientific">Ambrosia artemisiifolia</name>
    <name type="common">Common ragweed</name>
    <dbReference type="NCBI Taxonomy" id="4212"/>
    <lineage>
        <taxon>Eukaryota</taxon>
        <taxon>Viridiplantae</taxon>
        <taxon>Streptophyta</taxon>
        <taxon>Embryophyta</taxon>
        <taxon>Tracheophyta</taxon>
        <taxon>Spermatophyta</taxon>
        <taxon>Magnoliopsida</taxon>
        <taxon>eudicotyledons</taxon>
        <taxon>Gunneridae</taxon>
        <taxon>Pentapetalae</taxon>
        <taxon>asterids</taxon>
        <taxon>campanulids</taxon>
        <taxon>Asterales</taxon>
        <taxon>Asteraceae</taxon>
        <taxon>Asteroideae</taxon>
        <taxon>Heliantheae alliance</taxon>
        <taxon>Heliantheae</taxon>
        <taxon>Ambrosia</taxon>
    </lineage>
</organism>
<comment type="caution">
    <text evidence="2">The sequence shown here is derived from an EMBL/GenBank/DDBJ whole genome shotgun (WGS) entry which is preliminary data.</text>
</comment>
<dbReference type="AlphaFoldDB" id="A0AAD5GHN9"/>
<evidence type="ECO:0000313" key="2">
    <source>
        <dbReference type="EMBL" id="KAI7742902.1"/>
    </source>
</evidence>
<accession>A0AAD5GHN9</accession>
<sequence length="104" mass="11851">MVSQKQKDHIATIPTQVRNYLLENSPSASFITDLPQVSHKRSRQQVHDETRAKKVTKLQTENKQPETGPGDENHQMPACPPALMDQEAARMFNLQTNSYFNAFL</sequence>
<evidence type="ECO:0000256" key="1">
    <source>
        <dbReference type="SAM" id="MobiDB-lite"/>
    </source>
</evidence>
<evidence type="ECO:0000313" key="3">
    <source>
        <dbReference type="Proteomes" id="UP001206925"/>
    </source>
</evidence>
<dbReference type="EMBL" id="JAMZMK010007857">
    <property type="protein sequence ID" value="KAI7742902.1"/>
    <property type="molecule type" value="Genomic_DNA"/>
</dbReference>